<dbReference type="SUPFAM" id="SSF46785">
    <property type="entry name" value="Winged helix' DNA-binding domain"/>
    <property type="match status" value="1"/>
</dbReference>
<feature type="domain" description="HTH crp-type" evidence="4">
    <location>
        <begin position="150"/>
        <end position="216"/>
    </location>
</feature>
<dbReference type="PANTHER" id="PTHR24567">
    <property type="entry name" value="CRP FAMILY TRANSCRIPTIONAL REGULATORY PROTEIN"/>
    <property type="match status" value="1"/>
</dbReference>
<proteinExistence type="predicted"/>
<dbReference type="InterPro" id="IPR036390">
    <property type="entry name" value="WH_DNA-bd_sf"/>
</dbReference>
<dbReference type="Gene3D" id="2.60.120.10">
    <property type="entry name" value="Jelly Rolls"/>
    <property type="match status" value="1"/>
</dbReference>
<comment type="caution">
    <text evidence="5">The sequence shown here is derived from an EMBL/GenBank/DDBJ whole genome shotgun (WGS) entry which is preliminary data.</text>
</comment>
<evidence type="ECO:0000259" key="4">
    <source>
        <dbReference type="PROSITE" id="PS51063"/>
    </source>
</evidence>
<dbReference type="Proteomes" id="UP001156882">
    <property type="component" value="Unassembled WGS sequence"/>
</dbReference>
<dbReference type="EMBL" id="BSPC01000028">
    <property type="protein sequence ID" value="GLS20256.1"/>
    <property type="molecule type" value="Genomic_DNA"/>
</dbReference>
<dbReference type="SMART" id="SM00419">
    <property type="entry name" value="HTH_CRP"/>
    <property type="match status" value="1"/>
</dbReference>
<dbReference type="RefSeq" id="WP_284313354.1">
    <property type="nucleotide sequence ID" value="NZ_BSPC01000028.1"/>
</dbReference>
<evidence type="ECO:0000313" key="6">
    <source>
        <dbReference type="Proteomes" id="UP001156882"/>
    </source>
</evidence>
<keyword evidence="3" id="KW-0804">Transcription</keyword>
<keyword evidence="2" id="KW-0238">DNA-binding</keyword>
<dbReference type="InterPro" id="IPR012318">
    <property type="entry name" value="HTH_CRP"/>
</dbReference>
<reference evidence="6" key="1">
    <citation type="journal article" date="2019" name="Int. J. Syst. Evol. Microbiol.">
        <title>The Global Catalogue of Microorganisms (GCM) 10K type strain sequencing project: providing services to taxonomists for standard genome sequencing and annotation.</title>
        <authorList>
            <consortium name="The Broad Institute Genomics Platform"/>
            <consortium name="The Broad Institute Genome Sequencing Center for Infectious Disease"/>
            <person name="Wu L."/>
            <person name="Ma J."/>
        </authorList>
    </citation>
    <scope>NUCLEOTIDE SEQUENCE [LARGE SCALE GENOMIC DNA]</scope>
    <source>
        <strain evidence="6">NBRC 101365</strain>
    </source>
</reference>
<evidence type="ECO:0000256" key="1">
    <source>
        <dbReference type="ARBA" id="ARBA00023015"/>
    </source>
</evidence>
<dbReference type="Pfam" id="PF13545">
    <property type="entry name" value="HTH_Crp_2"/>
    <property type="match status" value="1"/>
</dbReference>
<dbReference type="InterPro" id="IPR050397">
    <property type="entry name" value="Env_Response_Regulators"/>
</dbReference>
<protein>
    <submittedName>
        <fullName evidence="5">Transcriptional regulator</fullName>
    </submittedName>
</protein>
<name>A0ABQ6CPV9_9HYPH</name>
<dbReference type="InterPro" id="IPR014710">
    <property type="entry name" value="RmlC-like_jellyroll"/>
</dbReference>
<evidence type="ECO:0000256" key="3">
    <source>
        <dbReference type="ARBA" id="ARBA00023163"/>
    </source>
</evidence>
<evidence type="ECO:0000313" key="5">
    <source>
        <dbReference type="EMBL" id="GLS20256.1"/>
    </source>
</evidence>
<dbReference type="PANTHER" id="PTHR24567:SF74">
    <property type="entry name" value="HTH-TYPE TRANSCRIPTIONAL REGULATOR ARCR"/>
    <property type="match status" value="1"/>
</dbReference>
<dbReference type="PROSITE" id="PS51063">
    <property type="entry name" value="HTH_CRP_2"/>
    <property type="match status" value="1"/>
</dbReference>
<accession>A0ABQ6CPV9</accession>
<sequence>MSPPIEDELMQNRLLAQLRDDDRARLLPHFFKFDLKARDVLQKAGEDVQHTWFPCGSSLAAFSIWVDDDDHAVEVALIGSEGAVGGIVSNGHVPAYATALVRAPGKFLRIKTSALEQAKVDSIALRHWFSRYSDCLLAQIFQTAACNATHTISQRTAKWLLAAVARTKGNEIEMTQEQLAQLLGVGRTFVTRVVQNLRKEGLVSTRRGVFIVEDEGALRLRSCPCTAQIEDHFDTVLHGIYPVD</sequence>
<dbReference type="InterPro" id="IPR018490">
    <property type="entry name" value="cNMP-bd_dom_sf"/>
</dbReference>
<keyword evidence="6" id="KW-1185">Reference proteome</keyword>
<keyword evidence="1" id="KW-0805">Transcription regulation</keyword>
<organism evidence="5 6">
    <name type="scientific">Labrys miyagiensis</name>
    <dbReference type="NCBI Taxonomy" id="346912"/>
    <lineage>
        <taxon>Bacteria</taxon>
        <taxon>Pseudomonadati</taxon>
        <taxon>Pseudomonadota</taxon>
        <taxon>Alphaproteobacteria</taxon>
        <taxon>Hyphomicrobiales</taxon>
        <taxon>Xanthobacteraceae</taxon>
        <taxon>Labrys</taxon>
    </lineage>
</organism>
<dbReference type="SUPFAM" id="SSF51206">
    <property type="entry name" value="cAMP-binding domain-like"/>
    <property type="match status" value="1"/>
</dbReference>
<evidence type="ECO:0000256" key="2">
    <source>
        <dbReference type="ARBA" id="ARBA00023125"/>
    </source>
</evidence>
<gene>
    <name evidence="5" type="ORF">GCM10007874_32730</name>
</gene>